<dbReference type="PROSITE" id="PS50850">
    <property type="entry name" value="MFS"/>
    <property type="match status" value="1"/>
</dbReference>
<dbReference type="AlphaFoldDB" id="A0A3S9J7M5"/>
<evidence type="ECO:0000313" key="9">
    <source>
        <dbReference type="Proteomes" id="UP000274458"/>
    </source>
</evidence>
<gene>
    <name evidence="8" type="ORF">C3B56_00179</name>
</gene>
<proteinExistence type="predicted"/>
<dbReference type="GO" id="GO:0005886">
    <property type="term" value="C:plasma membrane"/>
    <property type="evidence" value="ECO:0007669"/>
    <property type="project" value="UniProtKB-SubCell"/>
</dbReference>
<comment type="subcellular location">
    <subcellularLocation>
        <location evidence="1">Cell inner membrane</location>
        <topology evidence="1">Multi-pass membrane protein</topology>
    </subcellularLocation>
</comment>
<dbReference type="PANTHER" id="PTHR43702">
    <property type="entry name" value="L-FUCOSE-PROTON SYMPORTER"/>
    <property type="match status" value="1"/>
</dbReference>
<keyword evidence="4 6" id="KW-1133">Transmembrane helix</keyword>
<feature type="transmembrane region" description="Helical" evidence="6">
    <location>
        <begin position="7"/>
        <end position="29"/>
    </location>
</feature>
<organism evidence="8 9">
    <name type="scientific">Candidatus Annandia adelgestsuga</name>
    <dbReference type="NCBI Taxonomy" id="1302411"/>
    <lineage>
        <taxon>Bacteria</taxon>
        <taxon>Pseudomonadati</taxon>
        <taxon>Pseudomonadota</taxon>
        <taxon>Gammaproteobacteria</taxon>
        <taxon>Enterobacterales</taxon>
        <taxon>Enterobacteriaceae</taxon>
        <taxon>Candidatus Annandia</taxon>
    </lineage>
</organism>
<dbReference type="OrthoDB" id="8577032at2"/>
<dbReference type="Pfam" id="PF07690">
    <property type="entry name" value="MFS_1"/>
    <property type="match status" value="1"/>
</dbReference>
<dbReference type="Proteomes" id="UP000274458">
    <property type="component" value="Chromosome"/>
</dbReference>
<dbReference type="PANTHER" id="PTHR43702:SF3">
    <property type="entry name" value="PROTEIN TSGA"/>
    <property type="match status" value="1"/>
</dbReference>
<dbReference type="InterPro" id="IPR036259">
    <property type="entry name" value="MFS_trans_sf"/>
</dbReference>
<feature type="domain" description="Major facilitator superfamily (MFS) profile" evidence="7">
    <location>
        <begin position="3"/>
        <end position="387"/>
    </location>
</feature>
<protein>
    <submittedName>
        <fullName evidence="8">Putative transporter</fullName>
    </submittedName>
</protein>
<dbReference type="InterPro" id="IPR011701">
    <property type="entry name" value="MFS"/>
</dbReference>
<feature type="transmembrane region" description="Helical" evidence="6">
    <location>
        <begin position="97"/>
        <end position="119"/>
    </location>
</feature>
<sequence>MLNIKKLTLISFLMYYFTGSLTVTTGNIIDSISKYFNVSISNMSFHFSFLSLGILIAMIVNNYIRKIIIIKNQIIFSFYLIIISIIILIINNHNINIFSFCVFLFGFVGGISLSIGTFLITNIYDNKKRSFFMLITDSFFSIAGIIFPFIISFFVVKKINFIWIYSIISFIYLIIFYLTLITNFNEFNKLNKKKNKKKKRFKIENILLFLSSLFYISAQCMFVSWIPIYIKKYINNINYFYENKTISIFWFFYMLGMWFFSYISKKFDIQKILIFLTFISSILVFIFLQCKNINLLNFIISLIGFFSSSIYTIIITLSSMQTKKPYTKFINLTLIFGTTGSFITLNISYFLLSSNNTFIVLCISNILYFIVFIINIILLFFTKHNKFNNYK</sequence>
<evidence type="ECO:0000256" key="4">
    <source>
        <dbReference type="ARBA" id="ARBA00022989"/>
    </source>
</evidence>
<evidence type="ECO:0000313" key="8">
    <source>
        <dbReference type="EMBL" id="AZP36286.1"/>
    </source>
</evidence>
<feature type="transmembrane region" description="Helical" evidence="6">
    <location>
        <begin position="295"/>
        <end position="317"/>
    </location>
</feature>
<keyword evidence="3 6" id="KW-0812">Transmembrane</keyword>
<name>A0A3S9J7M5_9ENTR</name>
<dbReference type="InterPro" id="IPR020846">
    <property type="entry name" value="MFS_dom"/>
</dbReference>
<feature type="transmembrane region" description="Helical" evidence="6">
    <location>
        <begin position="206"/>
        <end position="226"/>
    </location>
</feature>
<evidence type="ECO:0000256" key="1">
    <source>
        <dbReference type="ARBA" id="ARBA00004429"/>
    </source>
</evidence>
<dbReference type="InterPro" id="IPR050375">
    <property type="entry name" value="MFS_TsgA-like"/>
</dbReference>
<feature type="transmembrane region" description="Helical" evidence="6">
    <location>
        <begin position="272"/>
        <end position="289"/>
    </location>
</feature>
<evidence type="ECO:0000256" key="2">
    <source>
        <dbReference type="ARBA" id="ARBA00022475"/>
    </source>
</evidence>
<evidence type="ECO:0000256" key="5">
    <source>
        <dbReference type="ARBA" id="ARBA00023136"/>
    </source>
</evidence>
<feature type="transmembrane region" description="Helical" evidence="6">
    <location>
        <begin position="35"/>
        <end position="60"/>
    </location>
</feature>
<evidence type="ECO:0000256" key="6">
    <source>
        <dbReference type="SAM" id="Phobius"/>
    </source>
</evidence>
<keyword evidence="5 6" id="KW-0472">Membrane</keyword>
<feature type="transmembrane region" description="Helical" evidence="6">
    <location>
        <begin position="246"/>
        <end position="263"/>
    </location>
</feature>
<keyword evidence="9" id="KW-1185">Reference proteome</keyword>
<evidence type="ECO:0000256" key="3">
    <source>
        <dbReference type="ARBA" id="ARBA00022692"/>
    </source>
</evidence>
<dbReference type="NCBIfam" id="NF002982">
    <property type="entry name" value="PRK03699.1"/>
    <property type="match status" value="1"/>
</dbReference>
<dbReference type="RefSeq" id="WP_126071552.1">
    <property type="nucleotide sequence ID" value="NZ_CP026513.1"/>
</dbReference>
<feature type="transmembrane region" description="Helical" evidence="6">
    <location>
        <begin position="131"/>
        <end position="156"/>
    </location>
</feature>
<dbReference type="EMBL" id="CP026513">
    <property type="protein sequence ID" value="AZP36286.1"/>
    <property type="molecule type" value="Genomic_DNA"/>
</dbReference>
<feature type="transmembrane region" description="Helical" evidence="6">
    <location>
        <begin position="162"/>
        <end position="185"/>
    </location>
</feature>
<evidence type="ECO:0000259" key="7">
    <source>
        <dbReference type="PROSITE" id="PS50850"/>
    </source>
</evidence>
<reference evidence="8 9" key="1">
    <citation type="journal article" date="2018" name="Genome Biol. Evol.">
        <title>Partnering With a Pest: Genomes of Hemlock Woolly Adelgid Symbionts Reveal Atypical Nutritional Provisioning Patterns in Dual-Obligate Bacteria.</title>
        <authorList>
            <person name="Weglarz K.M."/>
            <person name="Havill N.P."/>
            <person name="Burke G.R."/>
            <person name="von Dohlen C.D."/>
        </authorList>
    </citation>
    <scope>NUCLEOTIDE SEQUENCE [LARGE SCALE GENOMIC DNA]</scope>
    <source>
        <strain evidence="8">ENA</strain>
    </source>
</reference>
<dbReference type="KEGG" id="aade:C3B56_00179"/>
<feature type="transmembrane region" description="Helical" evidence="6">
    <location>
        <begin position="329"/>
        <end position="352"/>
    </location>
</feature>
<accession>A0A3S9J7M5</accession>
<feature type="transmembrane region" description="Helical" evidence="6">
    <location>
        <begin position="358"/>
        <end position="381"/>
    </location>
</feature>
<dbReference type="GO" id="GO:0022857">
    <property type="term" value="F:transmembrane transporter activity"/>
    <property type="evidence" value="ECO:0007669"/>
    <property type="project" value="InterPro"/>
</dbReference>
<feature type="transmembrane region" description="Helical" evidence="6">
    <location>
        <begin position="72"/>
        <end position="91"/>
    </location>
</feature>
<dbReference type="SUPFAM" id="SSF103473">
    <property type="entry name" value="MFS general substrate transporter"/>
    <property type="match status" value="1"/>
</dbReference>
<keyword evidence="2" id="KW-1003">Cell membrane</keyword>
<dbReference type="Gene3D" id="1.20.1250.20">
    <property type="entry name" value="MFS general substrate transporter like domains"/>
    <property type="match status" value="2"/>
</dbReference>